<evidence type="ECO:0000256" key="9">
    <source>
        <dbReference type="ARBA" id="ARBA00022801"/>
    </source>
</evidence>
<feature type="domain" description="tRNA ligase kinase" evidence="19">
    <location>
        <begin position="400"/>
        <end position="567"/>
    </location>
</feature>
<comment type="similarity">
    <text evidence="14 16">Belongs to the TRL1 family.</text>
</comment>
<evidence type="ECO:0000256" key="11">
    <source>
        <dbReference type="ARBA" id="ARBA00023268"/>
    </source>
</evidence>
<feature type="domain" description="tRNA ligase phosphodiesterase" evidence="18">
    <location>
        <begin position="572"/>
        <end position="824"/>
    </location>
</feature>
<dbReference type="GO" id="GO:0051730">
    <property type="term" value="F:GTP-dependent polyribonucleotide 5'-hydroxyl-kinase activity"/>
    <property type="evidence" value="ECO:0007669"/>
    <property type="project" value="InterPro"/>
</dbReference>
<evidence type="ECO:0000256" key="13">
    <source>
        <dbReference type="ARBA" id="ARBA00055002"/>
    </source>
</evidence>
<evidence type="ECO:0000256" key="6">
    <source>
        <dbReference type="ARBA" id="ARBA00022741"/>
    </source>
</evidence>
<dbReference type="EMBL" id="CP058611">
    <property type="protein sequence ID" value="QLG74787.1"/>
    <property type="molecule type" value="Genomic_DNA"/>
</dbReference>
<dbReference type="InterPro" id="IPR012387">
    <property type="entry name" value="Trl1_fun"/>
</dbReference>
<dbReference type="InterPro" id="IPR019039">
    <property type="entry name" value="T4-Rnl1-like_N"/>
</dbReference>
<keyword evidence="2 16" id="KW-0436">Ligase</keyword>
<dbReference type="GO" id="GO:0003972">
    <property type="term" value="F:RNA ligase (ATP) activity"/>
    <property type="evidence" value="ECO:0007669"/>
    <property type="project" value="UniProtKB-UniRule"/>
</dbReference>
<dbReference type="Gene3D" id="3.40.50.300">
    <property type="entry name" value="P-loop containing nucleotide triphosphate hydrolases"/>
    <property type="match status" value="1"/>
</dbReference>
<keyword evidence="10" id="KW-0067">ATP-binding</keyword>
<evidence type="ECO:0000256" key="12">
    <source>
        <dbReference type="ARBA" id="ARBA00034038"/>
    </source>
</evidence>
<dbReference type="OrthoDB" id="276239at2759"/>
<dbReference type="GeneID" id="59238590"/>
<dbReference type="GO" id="GO:0005634">
    <property type="term" value="C:nucleus"/>
    <property type="evidence" value="ECO:0007669"/>
    <property type="project" value="TreeGrafter"/>
</dbReference>
<evidence type="ECO:0000259" key="20">
    <source>
        <dbReference type="Pfam" id="PF09511"/>
    </source>
</evidence>
<dbReference type="Proteomes" id="UP000509704">
    <property type="component" value="Chromosome 8"/>
</dbReference>
<keyword evidence="9" id="KW-0378">Hydrolase</keyword>
<evidence type="ECO:0000256" key="3">
    <source>
        <dbReference type="ARBA" id="ARBA00022679"/>
    </source>
</evidence>
<dbReference type="GO" id="GO:0005524">
    <property type="term" value="F:ATP binding"/>
    <property type="evidence" value="ECO:0007669"/>
    <property type="project" value="UniProtKB-UniRule"/>
</dbReference>
<dbReference type="GO" id="GO:0008081">
    <property type="term" value="F:phosphoric diester hydrolase activity"/>
    <property type="evidence" value="ECO:0007669"/>
    <property type="project" value="InterPro"/>
</dbReference>
<evidence type="ECO:0000256" key="1">
    <source>
        <dbReference type="ARBA" id="ARBA00012724"/>
    </source>
</evidence>
<keyword evidence="4 16" id="KW-0819">tRNA processing</keyword>
<keyword evidence="8" id="KW-0418">Kinase</keyword>
<dbReference type="InterPro" id="IPR027417">
    <property type="entry name" value="P-loop_NTPase"/>
</dbReference>
<keyword evidence="5" id="KW-0540">Nuclease</keyword>
<evidence type="ECO:0000259" key="18">
    <source>
        <dbReference type="Pfam" id="PF08302"/>
    </source>
</evidence>
<evidence type="ECO:0000256" key="16">
    <source>
        <dbReference type="PIRNR" id="PIRNR019634"/>
    </source>
</evidence>
<dbReference type="Pfam" id="PF08302">
    <property type="entry name" value="tRNA_lig_CPD"/>
    <property type="match status" value="1"/>
</dbReference>
<organism evidence="21 22">
    <name type="scientific">Zygotorulaspora mrakii</name>
    <name type="common">Zygosaccharomyces mrakii</name>
    <dbReference type="NCBI Taxonomy" id="42260"/>
    <lineage>
        <taxon>Eukaryota</taxon>
        <taxon>Fungi</taxon>
        <taxon>Dikarya</taxon>
        <taxon>Ascomycota</taxon>
        <taxon>Saccharomycotina</taxon>
        <taxon>Saccharomycetes</taxon>
        <taxon>Saccharomycetales</taxon>
        <taxon>Saccharomycetaceae</taxon>
        <taxon>Zygotorulaspora</taxon>
    </lineage>
</organism>
<evidence type="ECO:0000313" key="21">
    <source>
        <dbReference type="EMBL" id="QLG74787.1"/>
    </source>
</evidence>
<feature type="domain" description="T4 RNA ligase 1-like N-terminal" evidence="20">
    <location>
        <begin position="71"/>
        <end position="299"/>
    </location>
</feature>
<evidence type="ECO:0000256" key="8">
    <source>
        <dbReference type="ARBA" id="ARBA00022777"/>
    </source>
</evidence>
<reference evidence="21 22" key="1">
    <citation type="submission" date="2020-07" db="EMBL/GenBank/DDBJ databases">
        <title>The yeast mating-type switching endonuclease HO is a domesticated member of an unorthodox homing genetic element family.</title>
        <authorList>
            <person name="Coughlan A.Y."/>
            <person name="Lombardi L."/>
            <person name="Braun-Galleani S."/>
            <person name="Martos A.R."/>
            <person name="Galeote V."/>
            <person name="Bigey F."/>
            <person name="Dequin S."/>
            <person name="Byrne K.P."/>
            <person name="Wolfe K.H."/>
        </authorList>
    </citation>
    <scope>NUCLEOTIDE SEQUENCE [LARGE SCALE GENOMIC DNA]</scope>
    <source>
        <strain evidence="21 22">NRRL Y-6702</strain>
    </source>
</reference>
<sequence>MEDNSEKSAADLSTVNKVKKLVDDLEAATKTTSKGRAYKQVFELYDCDKKVVSWKFNEWDYGRNNVRLPCNARGLFISDDAQNPEIIARGYDKFFNINEVPKTKWDWLEKNTVGAYEITLKSNGCIILISGLEDGTLVVCSKHSTGPRNDVDRNHASSGRAYLKSQLAAQGTDEKRLALRLHELNVTAVAEYCDDSFEEHILEYKGEQAGLYLHGINYNQIDFRTWPIDKVTEFAVQYGFKVTEHSKTLDMDSLKSFLEKCSRDACYKDAEVEGFVIRCKLADKETDFFFKYKFEEPYLMYRQWREVTKDYIMTRSRIFKFRKHKFITNKYLDFVIPILDNDPKICENYMKGFGILELRNMFLANYGMSGFEILNYSRIQELELKNSVDFDKVDENTKFLIFPIAVIGCGKTTTSLTLKNLYNDSWEVVQNDDITSKDKSMLMKKSLEILAKPEIKCVFVDRNNHQLRERKQLFDWLDELKEDYLPYNINIKVIGLSFFPYEDIDKVKELTVSRVLARGDNHQSIKVSTYGEKKSLGIMYGFLNRYQPVNEHESPDSLFDMMINLKILDADSSLFNASYIVKQIHKKYPVLIPKLPSHEEIKSAFEESLLYKPTIVKTFSSSNGKSTTKKFKPEFFSAAIADRTAIIQEIKNLREQYQMDACAKYGLDLLFEENKFQKEFHITLAHVIQGKKGSDSDKEIWNGYIKRYQELYFQSIKKGNKSKHLSTEEIVHFKLKKLCWNEKIISIIVELIQIEDSKTPLSSKVLCCNEVPHITIGILDNCTRPSFSNELCKKVKYINVQGKDTHCLDFVTTASFEANICVNL</sequence>
<dbReference type="AlphaFoldDB" id="A0A7H9B856"/>
<feature type="active site" description="N6-AMP-lysine intermediate" evidence="17">
    <location>
        <position position="121"/>
    </location>
</feature>
<keyword evidence="7" id="KW-0255">Endonuclease</keyword>
<dbReference type="PIRSF" id="PIRSF019634">
    <property type="entry name" value="tRNA_lig_yeast"/>
    <property type="match status" value="1"/>
</dbReference>
<proteinExistence type="inferred from homology"/>
<evidence type="ECO:0000256" key="14">
    <source>
        <dbReference type="ARBA" id="ARBA00061627"/>
    </source>
</evidence>
<keyword evidence="11" id="KW-0511">Multifunctional enzyme</keyword>
<dbReference type="FunFam" id="3.40.50.300:FF:001934">
    <property type="entry name" value="tRNA ligase"/>
    <property type="match status" value="1"/>
</dbReference>
<keyword evidence="3" id="KW-0808">Transferase</keyword>
<gene>
    <name evidence="21" type="ORF">HG535_0H01140</name>
</gene>
<dbReference type="InterPro" id="IPR015966">
    <property type="entry name" value="tRNA_lig_kin_fungi"/>
</dbReference>
<protein>
    <recommendedName>
        <fullName evidence="15 16">tRNA ligase</fullName>
        <ecNumber evidence="1 16">6.5.1.3</ecNumber>
    </recommendedName>
</protein>
<dbReference type="Pfam" id="PF08303">
    <property type="entry name" value="tRNA_lig_kinase"/>
    <property type="match status" value="1"/>
</dbReference>
<comment type="function">
    <text evidence="13">One of the two proteins required for the splicing of precursor tRNA molecules containing introns. The ligation activity requires three enzymatic activities: phosphorylation of the 5' terminus of the 3' half-tRNA in the presence of ATP, opening of the 2'3'-cyclic phosphodiester bond of the 5' half-tRNA leaving a 2'-phosphomonoester and ligation of the two tRNA halves in an ATP-dependent reaction.</text>
</comment>
<dbReference type="KEGG" id="zmk:HG535_0H01140"/>
<evidence type="ECO:0000256" key="15">
    <source>
        <dbReference type="ARBA" id="ARBA00073988"/>
    </source>
</evidence>
<dbReference type="PANTHER" id="PTHR32004">
    <property type="entry name" value="TRNA LIGASE"/>
    <property type="match status" value="1"/>
</dbReference>
<evidence type="ECO:0000256" key="17">
    <source>
        <dbReference type="PIRSR" id="PIRSR019634-50"/>
    </source>
</evidence>
<evidence type="ECO:0000313" key="22">
    <source>
        <dbReference type="Proteomes" id="UP000509704"/>
    </source>
</evidence>
<dbReference type="GO" id="GO:0006388">
    <property type="term" value="P:tRNA splicing, via endonucleolytic cleavage and ligation"/>
    <property type="evidence" value="ECO:0007669"/>
    <property type="project" value="UniProtKB-UniRule"/>
</dbReference>
<evidence type="ECO:0000256" key="7">
    <source>
        <dbReference type="ARBA" id="ARBA00022759"/>
    </source>
</evidence>
<dbReference type="PANTHER" id="PTHR32004:SF1">
    <property type="entry name" value="TRNA LIGASE"/>
    <property type="match status" value="1"/>
</dbReference>
<comment type="catalytic activity">
    <reaction evidence="12 16">
        <text>ATP + (ribonucleotide)n-3'-hydroxyl + 5'-phospho-(ribonucleotide)m = (ribonucleotide)n+m + AMP + diphosphate.</text>
        <dbReference type="EC" id="6.5.1.3"/>
    </reaction>
</comment>
<dbReference type="GO" id="GO:0004519">
    <property type="term" value="F:endonuclease activity"/>
    <property type="evidence" value="ECO:0007669"/>
    <property type="project" value="UniProtKB-KW"/>
</dbReference>
<evidence type="ECO:0000259" key="19">
    <source>
        <dbReference type="Pfam" id="PF08303"/>
    </source>
</evidence>
<accession>A0A7H9B856</accession>
<name>A0A7H9B856_ZYGMR</name>
<keyword evidence="6" id="KW-0547">Nucleotide-binding</keyword>
<dbReference type="InterPro" id="IPR015965">
    <property type="entry name" value="tRNA_lig_PDEase"/>
</dbReference>
<dbReference type="EC" id="6.5.1.3" evidence="1 16"/>
<evidence type="ECO:0000256" key="2">
    <source>
        <dbReference type="ARBA" id="ARBA00022598"/>
    </source>
</evidence>
<keyword evidence="22" id="KW-1185">Reference proteome</keyword>
<evidence type="ECO:0000256" key="10">
    <source>
        <dbReference type="ARBA" id="ARBA00022840"/>
    </source>
</evidence>
<dbReference type="RefSeq" id="XP_037146512.1">
    <property type="nucleotide sequence ID" value="XM_037290617.1"/>
</dbReference>
<evidence type="ECO:0000256" key="4">
    <source>
        <dbReference type="ARBA" id="ARBA00022694"/>
    </source>
</evidence>
<evidence type="ECO:0000256" key="5">
    <source>
        <dbReference type="ARBA" id="ARBA00022722"/>
    </source>
</evidence>
<dbReference type="Pfam" id="PF09511">
    <property type="entry name" value="RNA_lig_T4_1"/>
    <property type="match status" value="1"/>
</dbReference>